<accession>A0A8J5T8R0</accession>
<proteinExistence type="predicted"/>
<keyword evidence="3" id="KW-1185">Reference proteome</keyword>
<protein>
    <submittedName>
        <fullName evidence="2">Uncharacterized protein</fullName>
    </submittedName>
</protein>
<dbReference type="Proteomes" id="UP000729402">
    <property type="component" value="Unassembled WGS sequence"/>
</dbReference>
<dbReference type="EMBL" id="JAAALK010000086">
    <property type="protein sequence ID" value="KAG8083067.1"/>
    <property type="molecule type" value="Genomic_DNA"/>
</dbReference>
<gene>
    <name evidence="2" type="ORF">GUJ93_ZPchr0014g46538</name>
</gene>
<comment type="caution">
    <text evidence="2">The sequence shown here is derived from an EMBL/GenBank/DDBJ whole genome shotgun (WGS) entry which is preliminary data.</text>
</comment>
<feature type="region of interest" description="Disordered" evidence="1">
    <location>
        <begin position="21"/>
        <end position="80"/>
    </location>
</feature>
<sequence>MGRPISRFSLLLSHSQYPSSLWKGAGPHGRPAATTTDSSLSSAGSSASPPSRGRVKITWSARPAPPHRLQPAAGWEGGRRRSWSRVLLPVS</sequence>
<feature type="compositionally biased region" description="Low complexity" evidence="1">
    <location>
        <begin position="31"/>
        <end position="51"/>
    </location>
</feature>
<dbReference type="EMBL" id="JAAALK010000086">
    <property type="protein sequence ID" value="KAG8083069.1"/>
    <property type="molecule type" value="Genomic_DNA"/>
</dbReference>
<dbReference type="EMBL" id="JAAALK010000086">
    <property type="protein sequence ID" value="KAG8083068.1"/>
    <property type="molecule type" value="Genomic_DNA"/>
</dbReference>
<evidence type="ECO:0000313" key="3">
    <source>
        <dbReference type="Proteomes" id="UP000729402"/>
    </source>
</evidence>
<dbReference type="EMBL" id="JAAALK010000086">
    <property type="protein sequence ID" value="KAG8083070.1"/>
    <property type="molecule type" value="Genomic_DNA"/>
</dbReference>
<evidence type="ECO:0000313" key="2">
    <source>
        <dbReference type="EMBL" id="KAG8083067.1"/>
    </source>
</evidence>
<dbReference type="AlphaFoldDB" id="A0A8J5T8R0"/>
<reference evidence="2" key="2">
    <citation type="submission" date="2021-02" db="EMBL/GenBank/DDBJ databases">
        <authorList>
            <person name="Kimball J.A."/>
            <person name="Haas M.W."/>
            <person name="Macchietto M."/>
            <person name="Kono T."/>
            <person name="Duquette J."/>
            <person name="Shao M."/>
        </authorList>
    </citation>
    <scope>NUCLEOTIDE SEQUENCE</scope>
    <source>
        <tissue evidence="2">Fresh leaf tissue</tissue>
    </source>
</reference>
<name>A0A8J5T8R0_ZIZPA</name>
<evidence type="ECO:0000256" key="1">
    <source>
        <dbReference type="SAM" id="MobiDB-lite"/>
    </source>
</evidence>
<organism evidence="2 3">
    <name type="scientific">Zizania palustris</name>
    <name type="common">Northern wild rice</name>
    <dbReference type="NCBI Taxonomy" id="103762"/>
    <lineage>
        <taxon>Eukaryota</taxon>
        <taxon>Viridiplantae</taxon>
        <taxon>Streptophyta</taxon>
        <taxon>Embryophyta</taxon>
        <taxon>Tracheophyta</taxon>
        <taxon>Spermatophyta</taxon>
        <taxon>Magnoliopsida</taxon>
        <taxon>Liliopsida</taxon>
        <taxon>Poales</taxon>
        <taxon>Poaceae</taxon>
        <taxon>BOP clade</taxon>
        <taxon>Oryzoideae</taxon>
        <taxon>Oryzeae</taxon>
        <taxon>Zizaniinae</taxon>
        <taxon>Zizania</taxon>
    </lineage>
</organism>
<reference evidence="2" key="1">
    <citation type="journal article" date="2021" name="bioRxiv">
        <title>Whole Genome Assembly and Annotation of Northern Wild Rice, Zizania palustris L., Supports a Whole Genome Duplication in the Zizania Genus.</title>
        <authorList>
            <person name="Haas M."/>
            <person name="Kono T."/>
            <person name="Macchietto M."/>
            <person name="Millas R."/>
            <person name="McGilp L."/>
            <person name="Shao M."/>
            <person name="Duquette J."/>
            <person name="Hirsch C.N."/>
            <person name="Kimball J."/>
        </authorList>
    </citation>
    <scope>NUCLEOTIDE SEQUENCE</scope>
    <source>
        <tissue evidence="2">Fresh leaf tissue</tissue>
    </source>
</reference>